<protein>
    <recommendedName>
        <fullName evidence="4">DUF5132 domain-containing protein</fullName>
    </recommendedName>
</protein>
<dbReference type="RefSeq" id="WP_202071684.1">
    <property type="nucleotide sequence ID" value="NZ_AP027142.1"/>
</dbReference>
<feature type="region of interest" description="Disordered" evidence="1">
    <location>
        <begin position="77"/>
        <end position="105"/>
    </location>
</feature>
<sequence>MKPWGFALGVAAGAAAALLFDREGNRVRPVAKAALKAAVLALHEARVQGAHLMETAEDLFAEAKAEAASDIFAATMAQARKSAGPKPEEGGAAAETTPQPTSEGA</sequence>
<dbReference type="EMBL" id="AP027142">
    <property type="protein sequence ID" value="BDV34401.1"/>
    <property type="molecule type" value="Genomic_DNA"/>
</dbReference>
<name>A0ABM8E8U4_9HYPH</name>
<reference evidence="2 3" key="1">
    <citation type="journal article" date="2023" name="Int. J. Syst. Evol. Microbiol.">
        <title>Methylocystis iwaonis sp. nov., a type II methane-oxidizing bacterium from surface soil of a rice paddy field in Japan, and emended description of the genus Methylocystis (ex Whittenbury et al. 1970) Bowman et al. 1993.</title>
        <authorList>
            <person name="Kaise H."/>
            <person name="Sawadogo J.B."/>
            <person name="Alam M.S."/>
            <person name="Ueno C."/>
            <person name="Dianou D."/>
            <person name="Shinjo R."/>
            <person name="Asakawa S."/>
        </authorList>
    </citation>
    <scope>NUCLEOTIDE SEQUENCE [LARGE SCALE GENOMIC DNA]</scope>
    <source>
        <strain evidence="2 3">SS37A-Re</strain>
    </source>
</reference>
<proteinExistence type="predicted"/>
<evidence type="ECO:0008006" key="4">
    <source>
        <dbReference type="Google" id="ProtNLM"/>
    </source>
</evidence>
<gene>
    <name evidence="2" type="ORF">SS37A_19300</name>
</gene>
<keyword evidence="3" id="KW-1185">Reference proteome</keyword>
<organism evidence="2 3">
    <name type="scientific">Methylocystis iwaonis</name>
    <dbReference type="NCBI Taxonomy" id="2885079"/>
    <lineage>
        <taxon>Bacteria</taxon>
        <taxon>Pseudomonadati</taxon>
        <taxon>Pseudomonadota</taxon>
        <taxon>Alphaproteobacteria</taxon>
        <taxon>Hyphomicrobiales</taxon>
        <taxon>Methylocystaceae</taxon>
        <taxon>Methylocystis</taxon>
    </lineage>
</organism>
<evidence type="ECO:0000313" key="3">
    <source>
        <dbReference type="Proteomes" id="UP001317629"/>
    </source>
</evidence>
<accession>A0ABM8E8U4</accession>
<evidence type="ECO:0000313" key="2">
    <source>
        <dbReference type="EMBL" id="BDV34401.1"/>
    </source>
</evidence>
<dbReference type="Proteomes" id="UP001317629">
    <property type="component" value="Chromosome"/>
</dbReference>
<evidence type="ECO:0000256" key="1">
    <source>
        <dbReference type="SAM" id="MobiDB-lite"/>
    </source>
</evidence>